<evidence type="ECO:0000259" key="8">
    <source>
        <dbReference type="Pfam" id="PF13861"/>
    </source>
</evidence>
<comment type="function">
    <text evidence="4 5">Required for flagellar hook formation. May act as a scaffolding protein.</text>
</comment>
<dbReference type="Pfam" id="PF03963">
    <property type="entry name" value="FlgD"/>
    <property type="match status" value="1"/>
</dbReference>
<dbReference type="InterPro" id="IPR025963">
    <property type="entry name" value="FLgD_Tudor"/>
</dbReference>
<evidence type="ECO:0000256" key="5">
    <source>
        <dbReference type="RuleBase" id="RU362076"/>
    </source>
</evidence>
<evidence type="ECO:0000256" key="1">
    <source>
        <dbReference type="ARBA" id="ARBA00010577"/>
    </source>
</evidence>
<gene>
    <name evidence="9" type="ORF">SAMN04488059_12211</name>
</gene>
<evidence type="ECO:0000313" key="10">
    <source>
        <dbReference type="Proteomes" id="UP000182258"/>
    </source>
</evidence>
<keyword evidence="9" id="KW-0282">Flagellum</keyword>
<dbReference type="Proteomes" id="UP000182258">
    <property type="component" value="Unassembled WGS sequence"/>
</dbReference>
<dbReference type="InterPro" id="IPR025965">
    <property type="entry name" value="FlgD/Vpr_Ig-like"/>
</dbReference>
<dbReference type="Pfam" id="PF13861">
    <property type="entry name" value="FLgD_tudor"/>
    <property type="match status" value="1"/>
</dbReference>
<feature type="compositionally biased region" description="Low complexity" evidence="6">
    <location>
        <begin position="221"/>
        <end position="232"/>
    </location>
</feature>
<keyword evidence="9" id="KW-0969">Cilium</keyword>
<dbReference type="Pfam" id="PF13860">
    <property type="entry name" value="FlgD_ig"/>
    <property type="match status" value="1"/>
</dbReference>
<feature type="domain" description="FlgD Tudor-like" evidence="8">
    <location>
        <begin position="84"/>
        <end position="213"/>
    </location>
</feature>
<reference evidence="9 10" key="1">
    <citation type="submission" date="2016-10" db="EMBL/GenBank/DDBJ databases">
        <authorList>
            <person name="de Groot N.N."/>
        </authorList>
    </citation>
    <scope>NUCLEOTIDE SEQUENCE [LARGE SCALE GENOMIC DNA]</scope>
    <source>
        <strain evidence="9 10">CGMCC 1.10210</strain>
    </source>
</reference>
<dbReference type="EMBL" id="FOMB01000022">
    <property type="protein sequence ID" value="SFD11975.1"/>
    <property type="molecule type" value="Genomic_DNA"/>
</dbReference>
<protein>
    <recommendedName>
        <fullName evidence="2 5">Basal-body rod modification protein FlgD</fullName>
    </recommendedName>
</protein>
<dbReference type="Gene3D" id="2.30.30.910">
    <property type="match status" value="1"/>
</dbReference>
<name>A0A1I1PQE8_9HYPH</name>
<organism evidence="9 10">
    <name type="scientific">Devosia psychrophila</name>
    <dbReference type="NCBI Taxonomy" id="728005"/>
    <lineage>
        <taxon>Bacteria</taxon>
        <taxon>Pseudomonadati</taxon>
        <taxon>Pseudomonadota</taxon>
        <taxon>Alphaproteobacteria</taxon>
        <taxon>Hyphomicrobiales</taxon>
        <taxon>Devosiaceae</taxon>
        <taxon>Devosia</taxon>
    </lineage>
</organism>
<dbReference type="AlphaFoldDB" id="A0A1I1PQE8"/>
<feature type="domain" description="FlgD/Vpr Ig-like" evidence="7">
    <location>
        <begin position="107"/>
        <end position="172"/>
    </location>
</feature>
<dbReference type="OrthoDB" id="9785233at2"/>
<dbReference type="STRING" id="728005.SAMN04488059_12211"/>
<evidence type="ECO:0000256" key="6">
    <source>
        <dbReference type="SAM" id="MobiDB-lite"/>
    </source>
</evidence>
<evidence type="ECO:0000256" key="4">
    <source>
        <dbReference type="ARBA" id="ARBA00024746"/>
    </source>
</evidence>
<evidence type="ECO:0000313" key="9">
    <source>
        <dbReference type="EMBL" id="SFD11975.1"/>
    </source>
</evidence>
<accession>A0A1I1PQE8</accession>
<dbReference type="InterPro" id="IPR005648">
    <property type="entry name" value="FlgD"/>
</dbReference>
<dbReference type="GO" id="GO:0044781">
    <property type="term" value="P:bacterial-type flagellum organization"/>
    <property type="evidence" value="ECO:0007669"/>
    <property type="project" value="UniProtKB-UniRule"/>
</dbReference>
<comment type="similarity">
    <text evidence="1 5">Belongs to the FlgD family.</text>
</comment>
<dbReference type="Gene3D" id="2.60.40.4070">
    <property type="match status" value="1"/>
</dbReference>
<proteinExistence type="inferred from homology"/>
<feature type="compositionally biased region" description="Acidic residues" evidence="6">
    <location>
        <begin position="233"/>
        <end position="243"/>
    </location>
</feature>
<keyword evidence="9" id="KW-0966">Cell projection</keyword>
<keyword evidence="3 5" id="KW-1005">Bacterial flagellum biogenesis</keyword>
<evidence type="ECO:0000256" key="2">
    <source>
        <dbReference type="ARBA" id="ARBA00016013"/>
    </source>
</evidence>
<evidence type="ECO:0000256" key="3">
    <source>
        <dbReference type="ARBA" id="ARBA00022795"/>
    </source>
</evidence>
<evidence type="ECO:0000259" key="7">
    <source>
        <dbReference type="Pfam" id="PF13860"/>
    </source>
</evidence>
<sequence>MAVSSVSGTNTSALATSRAGIADNFDTFLSILTTQLKNQNPLDPMDTNAFTQQLVQFTGVEQQLKTNEFLETLMLSGQNTAKSDAVSYIGKEVTSSGKTGELSSTNAAFWAYSADATAANATITIKDAKGQIVYNQTGPLALGPGTFRWDGKGSDGAMKPNGVYTIDIQGKDSNGQDVKISTASIGVVTAVDFTGDVPILTVGSRKVTITDVTDVRVPDVTAVPKPTTPAVAEDTEEEDDKAA</sequence>
<dbReference type="RefSeq" id="WP_074797663.1">
    <property type="nucleotide sequence ID" value="NZ_FOMB01000022.1"/>
</dbReference>
<feature type="region of interest" description="Disordered" evidence="6">
    <location>
        <begin position="221"/>
        <end position="243"/>
    </location>
</feature>